<dbReference type="PANTHER" id="PTHR30344:SF1">
    <property type="entry name" value="6-PHOSPHOGLUCONOLACTONASE"/>
    <property type="match status" value="1"/>
</dbReference>
<dbReference type="InterPro" id="IPR011048">
    <property type="entry name" value="Haem_d1_sf"/>
</dbReference>
<name>A0A133UNH7_9EURY</name>
<protein>
    <recommendedName>
        <fullName evidence="4">6-phosphogluconolactonase</fullName>
    </recommendedName>
</protein>
<accession>A0A133UNH7</accession>
<dbReference type="GO" id="GO:0017057">
    <property type="term" value="F:6-phosphogluconolactonase activity"/>
    <property type="evidence" value="ECO:0007669"/>
    <property type="project" value="TreeGrafter"/>
</dbReference>
<dbReference type="GO" id="GO:0005829">
    <property type="term" value="C:cytosol"/>
    <property type="evidence" value="ECO:0007669"/>
    <property type="project" value="TreeGrafter"/>
</dbReference>
<dbReference type="AlphaFoldDB" id="A0A133UNH7"/>
<dbReference type="Pfam" id="PF10282">
    <property type="entry name" value="Lactonase"/>
    <property type="match status" value="1"/>
</dbReference>
<dbReference type="InterPro" id="IPR015943">
    <property type="entry name" value="WD40/YVTN_repeat-like_dom_sf"/>
</dbReference>
<sequence length="392" mass="43814">MWSGLDEEHGVGVGEGVVMKSEFYIYVGTYTEDILFGTGEILEGKGEGIYVFRMDPTSGEIESHHTMEGIRNPSYLTLSPSNEFLYAVNELKKFRGERTGTVSAYNVDPAEKEFNFLNKKPTRETDPCHVSIDKTGKYVLVANYGTGSISVFPTKEDGSLGKISEFIQHEGSSINQERQEGPHAHSIFLDKENRYAYVPDLGLDELRVYKFKSEKGEFETCEDKNFEVEPGAGPRQIAFHPPESYVYLINELNSTLMAFSRDEKEGDLKQIQTVSTLPSDFTGESSTAEVIVTPSGKYVYGSNRGHESIVIYEIDQNTGKLKYVDHESTRGRTPRHFAIDPTGRFLLAANQDSDNIVTFEIDRETGKLSHTGKVIDVPTPVCVRIVEGPKKT</sequence>
<dbReference type="InterPro" id="IPR019405">
    <property type="entry name" value="Lactonase_7-beta_prop"/>
</dbReference>
<organism evidence="2 3">
    <name type="scientific">candidate division MSBL1 archaeon SCGC-AAA259E19</name>
    <dbReference type="NCBI Taxonomy" id="1698264"/>
    <lineage>
        <taxon>Archaea</taxon>
        <taxon>Methanobacteriati</taxon>
        <taxon>Methanobacteriota</taxon>
        <taxon>candidate division MSBL1</taxon>
    </lineage>
</organism>
<comment type="caution">
    <text evidence="2">The sequence shown here is derived from an EMBL/GenBank/DDBJ whole genome shotgun (WGS) entry which is preliminary data.</text>
</comment>
<proteinExistence type="inferred from homology"/>
<gene>
    <name evidence="2" type="ORF">AKJ65_00795</name>
</gene>
<keyword evidence="3" id="KW-1185">Reference proteome</keyword>
<dbReference type="FunFam" id="2.130.10.10:FF:000306">
    <property type="entry name" value="3-carboxymuconate cyclase"/>
    <property type="match status" value="1"/>
</dbReference>
<dbReference type="PANTHER" id="PTHR30344">
    <property type="entry name" value="6-PHOSPHOGLUCONOLACTONASE-RELATED"/>
    <property type="match status" value="1"/>
</dbReference>
<comment type="similarity">
    <text evidence="1">Belongs to the cycloisomerase 2 family.</text>
</comment>
<dbReference type="Proteomes" id="UP000070284">
    <property type="component" value="Unassembled WGS sequence"/>
</dbReference>
<evidence type="ECO:0008006" key="4">
    <source>
        <dbReference type="Google" id="ProtNLM"/>
    </source>
</evidence>
<dbReference type="SUPFAM" id="SSF51004">
    <property type="entry name" value="C-terminal (heme d1) domain of cytochrome cd1-nitrite reductase"/>
    <property type="match status" value="1"/>
</dbReference>
<dbReference type="Gene3D" id="2.130.10.10">
    <property type="entry name" value="YVTN repeat-like/Quinoprotein amine dehydrogenase"/>
    <property type="match status" value="1"/>
</dbReference>
<evidence type="ECO:0000256" key="1">
    <source>
        <dbReference type="ARBA" id="ARBA00005564"/>
    </source>
</evidence>
<evidence type="ECO:0000313" key="2">
    <source>
        <dbReference type="EMBL" id="KXA95749.1"/>
    </source>
</evidence>
<dbReference type="EMBL" id="LHXO01000006">
    <property type="protein sequence ID" value="KXA95749.1"/>
    <property type="molecule type" value="Genomic_DNA"/>
</dbReference>
<reference evidence="2 3" key="1">
    <citation type="journal article" date="2016" name="Sci. Rep.">
        <title>Metabolic traits of an uncultured archaeal lineage -MSBL1- from brine pools of the Red Sea.</title>
        <authorList>
            <person name="Mwirichia R."/>
            <person name="Alam I."/>
            <person name="Rashid M."/>
            <person name="Vinu M."/>
            <person name="Ba-Alawi W."/>
            <person name="Anthony Kamau A."/>
            <person name="Kamanda Ngugi D."/>
            <person name="Goker M."/>
            <person name="Klenk H.P."/>
            <person name="Bajic V."/>
            <person name="Stingl U."/>
        </authorList>
    </citation>
    <scope>NUCLEOTIDE SEQUENCE [LARGE SCALE GENOMIC DNA]</scope>
    <source>
        <strain evidence="2">SCGC-AAA259E19</strain>
    </source>
</reference>
<evidence type="ECO:0000313" key="3">
    <source>
        <dbReference type="Proteomes" id="UP000070284"/>
    </source>
</evidence>
<dbReference type="InterPro" id="IPR050282">
    <property type="entry name" value="Cycloisomerase_2"/>
</dbReference>